<comment type="function">
    <text evidence="2">Could be involved in insertion of integral membrane proteins into the membrane.</text>
</comment>
<protein>
    <recommendedName>
        <fullName evidence="2">Putative membrane protein insertion efficiency factor</fullName>
    </recommendedName>
</protein>
<dbReference type="GO" id="GO:0005886">
    <property type="term" value="C:plasma membrane"/>
    <property type="evidence" value="ECO:0007669"/>
    <property type="project" value="UniProtKB-SubCell"/>
</dbReference>
<comment type="similarity">
    <text evidence="2">Belongs to the UPF0161 family.</text>
</comment>
<proteinExistence type="inferred from homology"/>
<keyword evidence="1 2" id="KW-0472">Membrane</keyword>
<keyword evidence="2" id="KW-1003">Cell membrane</keyword>
<accession>A0A4Q7P3G2</accession>
<dbReference type="NCBIfam" id="TIGR00278">
    <property type="entry name" value="membrane protein insertion efficiency factor YidD"/>
    <property type="match status" value="1"/>
</dbReference>
<evidence type="ECO:0000313" key="4">
    <source>
        <dbReference type="Proteomes" id="UP000292927"/>
    </source>
</evidence>
<reference evidence="3 4" key="1">
    <citation type="submission" date="2019-02" db="EMBL/GenBank/DDBJ databases">
        <title>Genomic Encyclopedia of Type Strains, Phase IV (KMG-IV): sequencing the most valuable type-strain genomes for metagenomic binning, comparative biology and taxonomic classification.</title>
        <authorList>
            <person name="Goeker M."/>
        </authorList>
    </citation>
    <scope>NUCLEOTIDE SEQUENCE [LARGE SCALE GENOMIC DNA]</scope>
    <source>
        <strain evidence="3 4">DSM 29486</strain>
    </source>
</reference>
<dbReference type="RefSeq" id="WP_130435472.1">
    <property type="nucleotide sequence ID" value="NZ_SGXF01000004.1"/>
</dbReference>
<evidence type="ECO:0000313" key="3">
    <source>
        <dbReference type="EMBL" id="RZS94354.1"/>
    </source>
</evidence>
<name>A0A4Q7P3G2_9FIRM</name>
<dbReference type="SMART" id="SM01234">
    <property type="entry name" value="Haemolytic"/>
    <property type="match status" value="1"/>
</dbReference>
<dbReference type="EMBL" id="SGXF01000004">
    <property type="protein sequence ID" value="RZS94354.1"/>
    <property type="molecule type" value="Genomic_DNA"/>
</dbReference>
<evidence type="ECO:0000256" key="1">
    <source>
        <dbReference type="ARBA" id="ARBA00023136"/>
    </source>
</evidence>
<dbReference type="HAMAP" id="MF_00386">
    <property type="entry name" value="UPF0161_YidD"/>
    <property type="match status" value="1"/>
</dbReference>
<comment type="subcellular location">
    <subcellularLocation>
        <location evidence="2">Cell membrane</location>
        <topology evidence="2">Peripheral membrane protein</topology>
        <orientation evidence="2">Cytoplasmic side</orientation>
    </subcellularLocation>
</comment>
<evidence type="ECO:0000256" key="2">
    <source>
        <dbReference type="HAMAP-Rule" id="MF_00386"/>
    </source>
</evidence>
<dbReference type="PANTHER" id="PTHR33383">
    <property type="entry name" value="MEMBRANE PROTEIN INSERTION EFFICIENCY FACTOR-RELATED"/>
    <property type="match status" value="1"/>
</dbReference>
<gene>
    <name evidence="3" type="ORF">EV209_2196</name>
</gene>
<organism evidence="3 4">
    <name type="scientific">Cuneatibacter caecimuris</name>
    <dbReference type="NCBI Taxonomy" id="1796618"/>
    <lineage>
        <taxon>Bacteria</taxon>
        <taxon>Bacillati</taxon>
        <taxon>Bacillota</taxon>
        <taxon>Clostridia</taxon>
        <taxon>Lachnospirales</taxon>
        <taxon>Lachnospiraceae</taxon>
        <taxon>Cuneatibacter</taxon>
    </lineage>
</organism>
<dbReference type="PANTHER" id="PTHR33383:SF1">
    <property type="entry name" value="MEMBRANE PROTEIN INSERTION EFFICIENCY FACTOR-RELATED"/>
    <property type="match status" value="1"/>
</dbReference>
<dbReference type="InterPro" id="IPR002696">
    <property type="entry name" value="Membr_insert_effic_factor_YidD"/>
</dbReference>
<dbReference type="OrthoDB" id="9801753at2"/>
<dbReference type="Pfam" id="PF01809">
    <property type="entry name" value="YidD"/>
    <property type="match status" value="1"/>
</dbReference>
<keyword evidence="4" id="KW-1185">Reference proteome</keyword>
<dbReference type="Proteomes" id="UP000292927">
    <property type="component" value="Unassembled WGS sequence"/>
</dbReference>
<comment type="caution">
    <text evidence="3">The sequence shown here is derived from an EMBL/GenBank/DDBJ whole genome shotgun (WGS) entry which is preliminary data.</text>
</comment>
<sequence length="71" mass="8169">MIKKVLISLIRFYRKFLSPLKVKTHCIYTPTCSQYAIEALEKYGAVKGSWLAFKRILRCNPFAKGGYDPVP</sequence>
<dbReference type="AlphaFoldDB" id="A0A4Q7P3G2"/>